<keyword evidence="3" id="KW-1185">Reference proteome</keyword>
<evidence type="ECO:0000259" key="1">
    <source>
        <dbReference type="Pfam" id="PF12146"/>
    </source>
</evidence>
<dbReference type="InterPro" id="IPR051044">
    <property type="entry name" value="MAG_DAG_Lipase"/>
</dbReference>
<feature type="domain" description="Serine aminopeptidase S33" evidence="1">
    <location>
        <begin position="25"/>
        <end position="259"/>
    </location>
</feature>
<dbReference type="PANTHER" id="PTHR11614">
    <property type="entry name" value="PHOSPHOLIPASE-RELATED"/>
    <property type="match status" value="1"/>
</dbReference>
<dbReference type="InterPro" id="IPR000073">
    <property type="entry name" value="AB_hydrolase_1"/>
</dbReference>
<sequence length="276" mass="31471">MHIHEGYFSSTFVTGLFYRCWRPDTPKAIVIVIHGFGEHSGRYDGLATHLVHRGFAVYAPDLRGYGRSPGQRGHIDSWRDYWYDLSMFRNFVAGRERQMPMFVYGHSMGSLVVLDYLTYQIAGLQGAILSGVLLEPGKVANPLLIAAAQLLSRYLPTFSLRLGLDVRALSRDPEVVEAYRKDPLVHNRASARWGTEVLKTIAAVKAQVKNIGDPLLILHGEADRINRVEGAHWLFREVSSTDKELRIYPEGYHEPHNDLQKEQVLHDITDWLERHL</sequence>
<dbReference type="SUPFAM" id="SSF53474">
    <property type="entry name" value="alpha/beta-Hydrolases"/>
    <property type="match status" value="1"/>
</dbReference>
<evidence type="ECO:0000313" key="2">
    <source>
        <dbReference type="EMBL" id="AWR85558.1"/>
    </source>
</evidence>
<dbReference type="InterPro" id="IPR029058">
    <property type="entry name" value="AB_hydrolase_fold"/>
</dbReference>
<protein>
    <submittedName>
        <fullName evidence="2">Alpha/beta hydrolase fold protein</fullName>
    </submittedName>
</protein>
<evidence type="ECO:0000313" key="3">
    <source>
        <dbReference type="Proteomes" id="UP000263013"/>
    </source>
</evidence>
<dbReference type="InterPro" id="IPR022742">
    <property type="entry name" value="Hydrolase_4"/>
</dbReference>
<dbReference type="Gene3D" id="3.40.50.1820">
    <property type="entry name" value="alpha/beta hydrolase"/>
    <property type="match status" value="1"/>
</dbReference>
<dbReference type="GO" id="GO:0016787">
    <property type="term" value="F:hydrolase activity"/>
    <property type="evidence" value="ECO:0007669"/>
    <property type="project" value="UniProtKB-KW"/>
</dbReference>
<proteinExistence type="predicted"/>
<dbReference type="EMBL" id="CP021130">
    <property type="protein sequence ID" value="AWR85558.1"/>
    <property type="molecule type" value="Genomic_DNA"/>
</dbReference>
<dbReference type="RefSeq" id="WP_027888612.1">
    <property type="nucleotide sequence ID" value="NZ_CP021130.1"/>
</dbReference>
<dbReference type="Proteomes" id="UP000263013">
    <property type="component" value="Chromosome"/>
</dbReference>
<dbReference type="PRINTS" id="PR00111">
    <property type="entry name" value="ABHYDROLASE"/>
</dbReference>
<accession>A0ABN5LUN8</accession>
<dbReference type="Pfam" id="PF12146">
    <property type="entry name" value="Hydrolase_4"/>
    <property type="match status" value="1"/>
</dbReference>
<reference evidence="2 3" key="1">
    <citation type="submission" date="2017-05" db="EMBL/GenBank/DDBJ databases">
        <title>Complete genome sequence of Meiothermus taiwanensis WR-220.</title>
        <authorList>
            <person name="Wu W.-L."/>
            <person name="Lo W.-S."/>
            <person name="Kuo C.-H."/>
            <person name="Wu S.-H."/>
        </authorList>
    </citation>
    <scope>NUCLEOTIDE SEQUENCE [LARGE SCALE GENOMIC DNA]</scope>
    <source>
        <strain evidence="2 3">WR-220</strain>
    </source>
</reference>
<name>A0ABN5LUN8_9DEIN</name>
<organism evidence="2 3">
    <name type="scientific">Meiothermus taiwanensis WR-220</name>
    <dbReference type="NCBI Taxonomy" id="1339250"/>
    <lineage>
        <taxon>Bacteria</taxon>
        <taxon>Thermotogati</taxon>
        <taxon>Deinococcota</taxon>
        <taxon>Deinococci</taxon>
        <taxon>Thermales</taxon>
        <taxon>Thermaceae</taxon>
        <taxon>Meiothermus</taxon>
    </lineage>
</organism>
<gene>
    <name evidence="2" type="ORF">Mtai_v1c03090</name>
</gene>
<keyword evidence="2" id="KW-0378">Hydrolase</keyword>